<dbReference type="PANTHER" id="PTHR31422:SF2">
    <property type="entry name" value="PROTEIN FLOURY 1-LIKE"/>
    <property type="match status" value="1"/>
</dbReference>
<dbReference type="GO" id="GO:0016020">
    <property type="term" value="C:membrane"/>
    <property type="evidence" value="ECO:0007669"/>
    <property type="project" value="UniProtKB-SubCell"/>
</dbReference>
<evidence type="ECO:0000256" key="2">
    <source>
        <dbReference type="ARBA" id="ARBA00022692"/>
    </source>
</evidence>
<reference evidence="8" key="1">
    <citation type="journal article" date="2015" name="Nat. Genet.">
        <title>The pineapple genome and the evolution of CAM photosynthesis.</title>
        <authorList>
            <person name="Ming R."/>
            <person name="VanBuren R."/>
            <person name="Wai C.M."/>
            <person name="Tang H."/>
            <person name="Schatz M.C."/>
            <person name="Bowers J.E."/>
            <person name="Lyons E."/>
            <person name="Wang M.L."/>
            <person name="Chen J."/>
            <person name="Biggers E."/>
            <person name="Zhang J."/>
            <person name="Huang L."/>
            <person name="Zhang L."/>
            <person name="Miao W."/>
            <person name="Zhang J."/>
            <person name="Ye Z."/>
            <person name="Miao C."/>
            <person name="Lin Z."/>
            <person name="Wang H."/>
            <person name="Zhou H."/>
            <person name="Yim W.C."/>
            <person name="Priest H.D."/>
            <person name="Zheng C."/>
            <person name="Woodhouse M."/>
            <person name="Edger P.P."/>
            <person name="Guyot R."/>
            <person name="Guo H.B."/>
            <person name="Guo H."/>
            <person name="Zheng G."/>
            <person name="Singh R."/>
            <person name="Sharma A."/>
            <person name="Min X."/>
            <person name="Zheng Y."/>
            <person name="Lee H."/>
            <person name="Gurtowski J."/>
            <person name="Sedlazeck F.J."/>
            <person name="Harkess A."/>
            <person name="McKain M.R."/>
            <person name="Liao Z."/>
            <person name="Fang J."/>
            <person name="Liu J."/>
            <person name="Zhang X."/>
            <person name="Zhang Q."/>
            <person name="Hu W."/>
            <person name="Qin Y."/>
            <person name="Wang K."/>
            <person name="Chen L.Y."/>
            <person name="Shirley N."/>
            <person name="Lin Y.R."/>
            <person name="Liu L.Y."/>
            <person name="Hernandez A.G."/>
            <person name="Wright C.L."/>
            <person name="Bulone V."/>
            <person name="Tuskan G.A."/>
            <person name="Heath K."/>
            <person name="Zee F."/>
            <person name="Moore P.H."/>
            <person name="Sunkar R."/>
            <person name="Leebens-Mack J.H."/>
            <person name="Mockler T."/>
            <person name="Bennetzen J.L."/>
            <person name="Freeling M."/>
            <person name="Sankoff D."/>
            <person name="Paterson A.H."/>
            <person name="Zhu X."/>
            <person name="Yang X."/>
            <person name="Smith J.A."/>
            <person name="Cushman J.C."/>
            <person name="Paull R.E."/>
            <person name="Yu Q."/>
        </authorList>
    </citation>
    <scope>NUCLEOTIDE SEQUENCE [LARGE SCALE GENOMIC DNA]</scope>
    <source>
        <strain evidence="8">cv. F153</strain>
    </source>
</reference>
<evidence type="ECO:0000256" key="5">
    <source>
        <dbReference type="SAM" id="Coils"/>
    </source>
</evidence>
<keyword evidence="3 6" id="KW-1133">Transmembrane helix</keyword>
<proteinExistence type="predicted"/>
<dbReference type="PANTHER" id="PTHR31422">
    <property type="entry name" value="BNAANNG28530D PROTEIN"/>
    <property type="match status" value="1"/>
</dbReference>
<evidence type="ECO:0000313" key="9">
    <source>
        <dbReference type="RefSeq" id="XP_020110101.1"/>
    </source>
</evidence>
<evidence type="ECO:0000259" key="7">
    <source>
        <dbReference type="PROSITE" id="PS51775"/>
    </source>
</evidence>
<dbReference type="PROSITE" id="PS51775">
    <property type="entry name" value="GTD_BINDING"/>
    <property type="match status" value="1"/>
</dbReference>
<comment type="subcellular location">
    <subcellularLocation>
        <location evidence="1">Membrane</location>
    </subcellularLocation>
</comment>
<keyword evidence="2 6" id="KW-0812">Transmembrane</keyword>
<gene>
    <name evidence="9" type="primary">LOC109725355</name>
</gene>
<accession>A0A6P5GN34</accession>
<protein>
    <submittedName>
        <fullName evidence="9">Protein FLOURY 1-like</fullName>
    </submittedName>
</protein>
<evidence type="ECO:0000256" key="6">
    <source>
        <dbReference type="SAM" id="Phobius"/>
    </source>
</evidence>
<dbReference type="Proteomes" id="UP000515123">
    <property type="component" value="Linkage group 20"/>
</dbReference>
<dbReference type="AlphaFoldDB" id="A0A6P5GN34"/>
<dbReference type="RefSeq" id="XP_020110101.1">
    <property type="nucleotide sequence ID" value="XM_020254512.1"/>
</dbReference>
<reference evidence="9" key="2">
    <citation type="submission" date="2025-08" db="UniProtKB">
        <authorList>
            <consortium name="RefSeq"/>
        </authorList>
    </citation>
    <scope>IDENTIFICATION</scope>
    <source>
        <tissue evidence="9">Leaf</tissue>
    </source>
</reference>
<keyword evidence="5" id="KW-0175">Coiled coil</keyword>
<feature type="coiled-coil region" evidence="5">
    <location>
        <begin position="144"/>
        <end position="209"/>
    </location>
</feature>
<dbReference type="GO" id="GO:0080115">
    <property type="term" value="F:myosin XI tail binding"/>
    <property type="evidence" value="ECO:0007669"/>
    <property type="project" value="UniProtKB-ARBA"/>
</dbReference>
<name>A0A6P5GN34_ANACO</name>
<dbReference type="Pfam" id="PF04576">
    <property type="entry name" value="Zein-binding"/>
    <property type="match status" value="1"/>
</dbReference>
<dbReference type="Gramene" id="Aco014657.1.mrna1">
    <property type="protein sequence ID" value="Aco014657.1.mrna1.cds1"/>
    <property type="gene ID" value="Aco014657.1.path1"/>
</dbReference>
<evidence type="ECO:0000256" key="3">
    <source>
        <dbReference type="ARBA" id="ARBA00022989"/>
    </source>
</evidence>
<dbReference type="InterPro" id="IPR007656">
    <property type="entry name" value="GTD-bd"/>
</dbReference>
<feature type="transmembrane region" description="Helical" evidence="6">
    <location>
        <begin position="7"/>
        <end position="25"/>
    </location>
</feature>
<keyword evidence="4 6" id="KW-0472">Membrane</keyword>
<dbReference type="GeneID" id="109725355"/>
<organism evidence="8 9">
    <name type="scientific">Ananas comosus</name>
    <name type="common">Pineapple</name>
    <name type="synonym">Ananas ananas</name>
    <dbReference type="NCBI Taxonomy" id="4615"/>
    <lineage>
        <taxon>Eukaryota</taxon>
        <taxon>Viridiplantae</taxon>
        <taxon>Streptophyta</taxon>
        <taxon>Embryophyta</taxon>
        <taxon>Tracheophyta</taxon>
        <taxon>Spermatophyta</taxon>
        <taxon>Magnoliopsida</taxon>
        <taxon>Liliopsida</taxon>
        <taxon>Poales</taxon>
        <taxon>Bromeliaceae</taxon>
        <taxon>Bromelioideae</taxon>
        <taxon>Ananas</taxon>
    </lineage>
</organism>
<keyword evidence="8" id="KW-1185">Reference proteome</keyword>
<sequence>MQFRGDFLFFLGLVFGFSALLWGPHEWGFGFAHNLFVGLPLLVLGSRVRGLSRRCDEFEGILGNFRNSSRNRRSGLCLDGGVCALCGLKISSWKGFNGGNCITCIRMRDLLRDFEEKEGDEDEGGERGDFDEDKKEEDMVFKLRKVIERERKLREEALEELEKERKAASSAADEAMAKILRLQDEKALIEREARQYREIAEQKQMYDQQVIESLRGVVSWLEATMDEVLSYESPQIILSSRKRKCVEN</sequence>
<dbReference type="OrthoDB" id="1100010at2759"/>
<evidence type="ECO:0000313" key="8">
    <source>
        <dbReference type="Proteomes" id="UP000515123"/>
    </source>
</evidence>
<feature type="domain" description="GTD-binding" evidence="7">
    <location>
        <begin position="138"/>
        <end position="232"/>
    </location>
</feature>
<evidence type="ECO:0000256" key="4">
    <source>
        <dbReference type="ARBA" id="ARBA00023136"/>
    </source>
</evidence>
<evidence type="ECO:0000256" key="1">
    <source>
        <dbReference type="ARBA" id="ARBA00004370"/>
    </source>
</evidence>